<organism evidence="2 3">
    <name type="scientific">Alistipes onderdonkii</name>
    <dbReference type="NCBI Taxonomy" id="328813"/>
    <lineage>
        <taxon>Bacteria</taxon>
        <taxon>Pseudomonadati</taxon>
        <taxon>Bacteroidota</taxon>
        <taxon>Bacteroidia</taxon>
        <taxon>Bacteroidales</taxon>
        <taxon>Rikenellaceae</taxon>
        <taxon>Alistipes</taxon>
    </lineage>
</organism>
<sequence length="144" mass="16254">MKNQSNNAATAANNSNNWKNEVNEIRARLEAVKTRSCWDRGVKGFALNLLRSYIDICEYCDNNGRPIPELNEETLLNGADDWNAYCYGGGALIYDGDIAKNLCTPSELKRTDNGNKAPNDREGWQDVQARAYFQAYRMLMSCIC</sequence>
<gene>
    <name evidence="2" type="ORF">NE651_12385</name>
</gene>
<evidence type="ECO:0000313" key="2">
    <source>
        <dbReference type="EMBL" id="MCQ5083681.1"/>
    </source>
</evidence>
<dbReference type="AlphaFoldDB" id="A0AAJ1CGZ4"/>
<reference evidence="2" key="1">
    <citation type="submission" date="2022-06" db="EMBL/GenBank/DDBJ databases">
        <title>Isolation of gut microbiota from human fecal samples.</title>
        <authorList>
            <person name="Pamer E.G."/>
            <person name="Barat B."/>
            <person name="Waligurski E."/>
            <person name="Medina S."/>
            <person name="Paddock L."/>
            <person name="Mostad J."/>
        </authorList>
    </citation>
    <scope>NUCLEOTIDE SEQUENCE</scope>
    <source>
        <strain evidence="2">DFI.6.22</strain>
    </source>
</reference>
<keyword evidence="1" id="KW-0175">Coiled coil</keyword>
<protein>
    <submittedName>
        <fullName evidence="2">Uncharacterized protein</fullName>
    </submittedName>
</protein>
<dbReference type="RefSeq" id="WP_022332675.1">
    <property type="nucleotide sequence ID" value="NZ_JANGBQ010000020.1"/>
</dbReference>
<evidence type="ECO:0000313" key="3">
    <source>
        <dbReference type="Proteomes" id="UP001205035"/>
    </source>
</evidence>
<comment type="caution">
    <text evidence="2">The sequence shown here is derived from an EMBL/GenBank/DDBJ whole genome shotgun (WGS) entry which is preliminary data.</text>
</comment>
<feature type="coiled-coil region" evidence="1">
    <location>
        <begin position="1"/>
        <end position="35"/>
    </location>
</feature>
<dbReference type="EMBL" id="JANGBQ010000020">
    <property type="protein sequence ID" value="MCQ5083681.1"/>
    <property type="molecule type" value="Genomic_DNA"/>
</dbReference>
<evidence type="ECO:0000256" key="1">
    <source>
        <dbReference type="SAM" id="Coils"/>
    </source>
</evidence>
<proteinExistence type="predicted"/>
<accession>A0AAJ1CGZ4</accession>
<name>A0AAJ1CGZ4_9BACT</name>
<dbReference type="Proteomes" id="UP001205035">
    <property type="component" value="Unassembled WGS sequence"/>
</dbReference>